<evidence type="ECO:0000259" key="8">
    <source>
        <dbReference type="PROSITE" id="PS50928"/>
    </source>
</evidence>
<dbReference type="CDD" id="cd06261">
    <property type="entry name" value="TM_PBP2"/>
    <property type="match status" value="1"/>
</dbReference>
<feature type="transmembrane region" description="Helical" evidence="7">
    <location>
        <begin position="355"/>
        <end position="378"/>
    </location>
</feature>
<evidence type="ECO:0000313" key="10">
    <source>
        <dbReference type="Proteomes" id="UP001342418"/>
    </source>
</evidence>
<keyword evidence="6 7" id="KW-0472">Membrane</keyword>
<evidence type="ECO:0000256" key="5">
    <source>
        <dbReference type="ARBA" id="ARBA00022989"/>
    </source>
</evidence>
<evidence type="ECO:0000256" key="2">
    <source>
        <dbReference type="ARBA" id="ARBA00022448"/>
    </source>
</evidence>
<keyword evidence="2 7" id="KW-0813">Transport</keyword>
<feature type="transmembrane region" description="Helical" evidence="7">
    <location>
        <begin position="249"/>
        <end position="274"/>
    </location>
</feature>
<organism evidence="9 10">
    <name type="scientific">Nitratireductor thuwali</name>
    <dbReference type="NCBI Taxonomy" id="2267699"/>
    <lineage>
        <taxon>Bacteria</taxon>
        <taxon>Pseudomonadati</taxon>
        <taxon>Pseudomonadota</taxon>
        <taxon>Alphaproteobacteria</taxon>
        <taxon>Hyphomicrobiales</taxon>
        <taxon>Phyllobacteriaceae</taxon>
        <taxon>Nitratireductor</taxon>
    </lineage>
</organism>
<feature type="transmembrane region" description="Helical" evidence="7">
    <location>
        <begin position="475"/>
        <end position="496"/>
    </location>
</feature>
<protein>
    <submittedName>
        <fullName evidence="9">Inner membrane ABC transporter permease protein YnjC</fullName>
    </submittedName>
</protein>
<feature type="transmembrane region" description="Helical" evidence="7">
    <location>
        <begin position="421"/>
        <end position="442"/>
    </location>
</feature>
<dbReference type="EMBL" id="CP030941">
    <property type="protein sequence ID" value="UUP17993.1"/>
    <property type="molecule type" value="Genomic_DNA"/>
</dbReference>
<feature type="transmembrane region" description="Helical" evidence="7">
    <location>
        <begin position="525"/>
        <end position="551"/>
    </location>
</feature>
<evidence type="ECO:0000313" key="9">
    <source>
        <dbReference type="EMBL" id="UUP17993.1"/>
    </source>
</evidence>
<comment type="subcellular location">
    <subcellularLocation>
        <location evidence="1 7">Cell membrane</location>
        <topology evidence="1 7">Multi-pass membrane protein</topology>
    </subcellularLocation>
</comment>
<proteinExistence type="inferred from homology"/>
<keyword evidence="10" id="KW-1185">Reference proteome</keyword>
<dbReference type="PROSITE" id="PS50928">
    <property type="entry name" value="ABC_TM1"/>
    <property type="match status" value="1"/>
</dbReference>
<feature type="transmembrane region" description="Helical" evidence="7">
    <location>
        <begin position="146"/>
        <end position="170"/>
    </location>
</feature>
<dbReference type="InterPro" id="IPR000515">
    <property type="entry name" value="MetI-like"/>
</dbReference>
<name>A0ABY5MJ14_9HYPH</name>
<dbReference type="PANTHER" id="PTHR30183:SF6">
    <property type="entry name" value="INNER MEMBRANE ABC TRANSPORTER PERMEASE PROTEIN YNJC"/>
    <property type="match status" value="1"/>
</dbReference>
<feature type="transmembrane region" description="Helical" evidence="7">
    <location>
        <begin position="207"/>
        <end position="229"/>
    </location>
</feature>
<feature type="transmembrane region" description="Helical" evidence="7">
    <location>
        <begin position="300"/>
        <end position="326"/>
    </location>
</feature>
<dbReference type="SUPFAM" id="SSF161098">
    <property type="entry name" value="MetI-like"/>
    <property type="match status" value="2"/>
</dbReference>
<sequence length="559" mass="59944">MLTRLGPPLTILLLTGPLLFGLAGTLLPAFGFLPVLGGMELTLRHFEALFDAPAIWASAGISLAAGLVTAAISLLVVMVFVAAWAGTPLFARIQHMVSPLLSLPHAAAAFALAFLIAPSGLLARLISPALTGWHHPPDLLIVHDPMGLAMMAGLVAKEIPFLMLMTLAALPQARAAETRRLTTALGYGRVAGFVYGTWPIVYRQIRLPVFAVIAFATSVVDVAVILGPTRPAPLAVRLVEWMSDPELSLRYLASAGAVLQLAVTGFALASWLALEKLAAALTRRAAGRGRRLRRDALARYAAFMGMLASALAVFAGLAALAVWSFAGLWQFPDVVPQSLTLKSWLRTLPRTAEPLLTTLLVGLAATFIAAVLAILCLMREDETGRRAGQGALALIYLPLVVPQVAFIFGLQFLLIMGDLLATLPALILAHLVFVMPYAYLSLKDPWRAFDKRYDWLAAGLGKSRWQRFFHVRLPMMLRAVLTLLAIGFSVSVGLYLPTVLIGAGRLTTITTEAVALASGGNPRIIGVYAFFQMLLPAAGFAVATLVPALIFRRFHGMRV</sequence>
<feature type="transmembrane region" description="Helical" evidence="7">
    <location>
        <begin position="390"/>
        <end position="415"/>
    </location>
</feature>
<evidence type="ECO:0000256" key="4">
    <source>
        <dbReference type="ARBA" id="ARBA00022692"/>
    </source>
</evidence>
<keyword evidence="3" id="KW-1003">Cell membrane</keyword>
<accession>A0ABY5MJ14</accession>
<keyword evidence="5 7" id="KW-1133">Transmembrane helix</keyword>
<feature type="transmembrane region" description="Helical" evidence="7">
    <location>
        <begin position="55"/>
        <end position="85"/>
    </location>
</feature>
<comment type="similarity">
    <text evidence="7">Belongs to the binding-protein-dependent transport system permease family.</text>
</comment>
<evidence type="ECO:0000256" key="1">
    <source>
        <dbReference type="ARBA" id="ARBA00004651"/>
    </source>
</evidence>
<evidence type="ECO:0000256" key="6">
    <source>
        <dbReference type="ARBA" id="ARBA00023136"/>
    </source>
</evidence>
<dbReference type="RefSeq" id="WP_338530265.1">
    <property type="nucleotide sequence ID" value="NZ_CP030941.1"/>
</dbReference>
<dbReference type="PANTHER" id="PTHR30183">
    <property type="entry name" value="MOLYBDENUM TRANSPORT SYSTEM PERMEASE PROTEIN MODB"/>
    <property type="match status" value="1"/>
</dbReference>
<feature type="domain" description="ABC transmembrane type-1" evidence="8">
    <location>
        <begin position="355"/>
        <end position="546"/>
    </location>
</feature>
<dbReference type="Pfam" id="PF00528">
    <property type="entry name" value="BPD_transp_1"/>
    <property type="match status" value="1"/>
</dbReference>
<dbReference type="Proteomes" id="UP001342418">
    <property type="component" value="Chromosome"/>
</dbReference>
<keyword evidence="4 7" id="KW-0812">Transmembrane</keyword>
<feature type="transmembrane region" description="Helical" evidence="7">
    <location>
        <begin position="106"/>
        <end position="126"/>
    </location>
</feature>
<evidence type="ECO:0000256" key="3">
    <source>
        <dbReference type="ARBA" id="ARBA00022475"/>
    </source>
</evidence>
<dbReference type="Gene3D" id="1.10.3720.10">
    <property type="entry name" value="MetI-like"/>
    <property type="match status" value="2"/>
</dbReference>
<gene>
    <name evidence="9" type="primary">ynjC</name>
    <name evidence="9" type="ORF">NTH_02469</name>
</gene>
<reference evidence="9 10" key="1">
    <citation type="submission" date="2018-07" db="EMBL/GenBank/DDBJ databases">
        <title>Genome sequence of Nitratireductor thuwali#1536.</title>
        <authorList>
            <person name="Michoud G."/>
            <person name="Merlino G."/>
            <person name="Sefrji F.O."/>
            <person name="Daffonchio D."/>
        </authorList>
    </citation>
    <scope>NUCLEOTIDE SEQUENCE [LARGE SCALE GENOMIC DNA]</scope>
    <source>
        <strain evidence="10">Nit1536</strain>
    </source>
</reference>
<evidence type="ECO:0000256" key="7">
    <source>
        <dbReference type="RuleBase" id="RU363032"/>
    </source>
</evidence>
<dbReference type="InterPro" id="IPR035906">
    <property type="entry name" value="MetI-like_sf"/>
</dbReference>